<dbReference type="AlphaFoldDB" id="A0A0P0RML5"/>
<gene>
    <name evidence="1" type="ORF">K788_00007970</name>
</gene>
<sequence>MSTPLNLDLRGRAELLAYLVISQLLAKAITNEWLSPQHTVESTRLWLATNGGGADLLQRARLSSYAVNLAKQFAERLPTVLDRDIAVTLVTESLRIDFRTAIARDIYQECLNHLVSIGWIA</sequence>
<proteinExistence type="predicted"/>
<evidence type="ECO:0000313" key="2">
    <source>
        <dbReference type="Proteomes" id="UP000019146"/>
    </source>
</evidence>
<evidence type="ECO:0000313" key="1">
    <source>
        <dbReference type="EMBL" id="ALL70143.1"/>
    </source>
</evidence>
<geneLocation type="plasmid" evidence="2"/>
<dbReference type="EMBL" id="CP012748">
    <property type="protein sequence ID" value="ALL70143.1"/>
    <property type="molecule type" value="Genomic_DNA"/>
</dbReference>
<dbReference type="GeneID" id="69973640"/>
<reference evidence="1 2" key="1">
    <citation type="journal article" date="2014" name="Genome Announc.">
        <title>Draft Genome Sequence of the Haloacid-Degrading Burkholderia caribensis Strain MBA4.</title>
        <authorList>
            <person name="Pan Y."/>
            <person name="Kong K.F."/>
            <person name="Tsang J.S."/>
        </authorList>
    </citation>
    <scope>NUCLEOTIDE SEQUENCE [LARGE SCALE GENOMIC DNA]</scope>
    <source>
        <strain evidence="1 2">MBA4</strain>
        <plasmid evidence="2">Plasmid</plasmid>
    </source>
</reference>
<protein>
    <submittedName>
        <fullName evidence="1">Uncharacterized protein</fullName>
    </submittedName>
</protein>
<dbReference type="Proteomes" id="UP000019146">
    <property type="component" value="Plasmid unnamed"/>
</dbReference>
<dbReference type="KEGG" id="bcai:K788_00007970"/>
<name>A0A0P0RML5_9BURK</name>
<keyword evidence="1" id="KW-0614">Plasmid</keyword>
<accession>A0A0P0RML5</accession>
<dbReference type="RefSeq" id="WP_051453909.1">
    <property type="nucleotide sequence ID" value="NZ_CP012748.1"/>
</dbReference>
<organism evidence="1 2">
    <name type="scientific">Paraburkholderia caribensis MBA4</name>
    <dbReference type="NCBI Taxonomy" id="1323664"/>
    <lineage>
        <taxon>Bacteria</taxon>
        <taxon>Pseudomonadati</taxon>
        <taxon>Pseudomonadota</taxon>
        <taxon>Betaproteobacteria</taxon>
        <taxon>Burkholderiales</taxon>
        <taxon>Burkholderiaceae</taxon>
        <taxon>Paraburkholderia</taxon>
    </lineage>
</organism>